<dbReference type="SUPFAM" id="SSF51695">
    <property type="entry name" value="PLC-like phosphodiesterases"/>
    <property type="match status" value="1"/>
</dbReference>
<gene>
    <name evidence="2" type="ORF">GCM10023081_33070</name>
</gene>
<dbReference type="PROSITE" id="PS51704">
    <property type="entry name" value="GP_PDE"/>
    <property type="match status" value="1"/>
</dbReference>
<dbReference type="Proteomes" id="UP001500752">
    <property type="component" value="Unassembled WGS sequence"/>
</dbReference>
<dbReference type="PANTHER" id="PTHR46211:SF14">
    <property type="entry name" value="GLYCEROPHOSPHODIESTER PHOSPHODIESTERASE"/>
    <property type="match status" value="1"/>
</dbReference>
<dbReference type="PANTHER" id="PTHR46211">
    <property type="entry name" value="GLYCEROPHOSPHORYL DIESTER PHOSPHODIESTERASE"/>
    <property type="match status" value="1"/>
</dbReference>
<keyword evidence="3" id="KW-1185">Reference proteome</keyword>
<evidence type="ECO:0000259" key="1">
    <source>
        <dbReference type="PROSITE" id="PS51704"/>
    </source>
</evidence>
<protein>
    <recommendedName>
        <fullName evidence="1">GP-PDE domain-containing protein</fullName>
    </recommendedName>
</protein>
<sequence length="478" mass="51422">MAASGLAASGLGLSGCGGGAGGSSPPAAGGDAVHTLDGLLAARPFHIAHRGSQDNWPEHTAEAYRQSAAHGAAAIEVSVQATADGVLVCHHDPDLLRMTGVDRRIADLEQRQLEGVLNNARPWLGPGSAQLPIPDLKSVLDTHAGNRVIFIEDKQGTNTQALLDLMDSYPDSRQHFVWKQPAGSGRYQRAAARGYRTWGYFTEEDFGRLDEFAGRFDLLGLHHSASDEVVSRFVATGKPVICWEVHTRWLRDRLLRLGVAGLMTSNYPYVSTDAPNATTDQFVTGLRGVGDLPWALAWSHQPTIRPEMSSILLDHTEKTSYCMGSLCPVTAGSYTLGFELRWPDRGPRVGEHAGIAFGQESDLPYRVREPGSGSGYHLVVREDGLLELFGRVTDTVSAYSLATVPTPVPVPGTWLRLAVEVTPQQITISRLAGPDSAGAAVEASVTVQDSAYRGGYFSLCRNYPGGPPVEFRSISVRA</sequence>
<evidence type="ECO:0000313" key="2">
    <source>
        <dbReference type="EMBL" id="GAA3693083.1"/>
    </source>
</evidence>
<evidence type="ECO:0000313" key="3">
    <source>
        <dbReference type="Proteomes" id="UP001500752"/>
    </source>
</evidence>
<reference evidence="3" key="1">
    <citation type="journal article" date="2019" name="Int. J. Syst. Evol. Microbiol.">
        <title>The Global Catalogue of Microorganisms (GCM) 10K type strain sequencing project: providing services to taxonomists for standard genome sequencing and annotation.</title>
        <authorList>
            <consortium name="The Broad Institute Genomics Platform"/>
            <consortium name="The Broad Institute Genome Sequencing Center for Infectious Disease"/>
            <person name="Wu L."/>
            <person name="Ma J."/>
        </authorList>
    </citation>
    <scope>NUCLEOTIDE SEQUENCE [LARGE SCALE GENOMIC DNA]</scope>
    <source>
        <strain evidence="3">JCM 30742</strain>
    </source>
</reference>
<dbReference type="InterPro" id="IPR030395">
    <property type="entry name" value="GP_PDE_dom"/>
</dbReference>
<dbReference type="RefSeq" id="WP_345152483.1">
    <property type="nucleotide sequence ID" value="NZ_BAABEO010000023.1"/>
</dbReference>
<proteinExistence type="predicted"/>
<dbReference type="InterPro" id="IPR017946">
    <property type="entry name" value="PLC-like_Pdiesterase_TIM-brl"/>
</dbReference>
<feature type="domain" description="GP-PDE" evidence="1">
    <location>
        <begin position="44"/>
        <end position="275"/>
    </location>
</feature>
<dbReference type="Gene3D" id="3.20.20.190">
    <property type="entry name" value="Phosphatidylinositol (PI) phosphodiesterase"/>
    <property type="match status" value="1"/>
</dbReference>
<dbReference type="EMBL" id="BAABEO010000023">
    <property type="protein sequence ID" value="GAA3693083.1"/>
    <property type="molecule type" value="Genomic_DNA"/>
</dbReference>
<accession>A0ABP7CQH3</accession>
<dbReference type="Gene3D" id="2.60.120.560">
    <property type="entry name" value="Exo-inulinase, domain 1"/>
    <property type="match status" value="1"/>
</dbReference>
<organism evidence="2 3">
    <name type="scientific">Arthrobacter ginkgonis</name>
    <dbReference type="NCBI Taxonomy" id="1630594"/>
    <lineage>
        <taxon>Bacteria</taxon>
        <taxon>Bacillati</taxon>
        <taxon>Actinomycetota</taxon>
        <taxon>Actinomycetes</taxon>
        <taxon>Micrococcales</taxon>
        <taxon>Micrococcaceae</taxon>
        <taxon>Arthrobacter</taxon>
    </lineage>
</organism>
<comment type="caution">
    <text evidence="2">The sequence shown here is derived from an EMBL/GenBank/DDBJ whole genome shotgun (WGS) entry which is preliminary data.</text>
</comment>
<dbReference type="Pfam" id="PF03009">
    <property type="entry name" value="GDPD"/>
    <property type="match status" value="1"/>
</dbReference>
<name>A0ABP7CQH3_9MICC</name>